<dbReference type="GO" id="GO:0005737">
    <property type="term" value="C:cytoplasm"/>
    <property type="evidence" value="ECO:0007669"/>
    <property type="project" value="UniProtKB-SubCell"/>
</dbReference>
<dbReference type="AlphaFoldDB" id="A0A437KGL5"/>
<reference evidence="8 9" key="1">
    <citation type="submission" date="2019-01" db="EMBL/GenBank/DDBJ databases">
        <title>Bacillus sp. M5HDSG1-1, whole genome shotgun sequence.</title>
        <authorList>
            <person name="Tuo L."/>
        </authorList>
    </citation>
    <scope>NUCLEOTIDE SEQUENCE [LARGE SCALE GENOMIC DNA]</scope>
    <source>
        <strain evidence="8 9">M5HDSG1-1</strain>
    </source>
</reference>
<evidence type="ECO:0000256" key="5">
    <source>
        <dbReference type="ARBA" id="ARBA00022683"/>
    </source>
</evidence>
<keyword evidence="6" id="KW-0418">Kinase</keyword>
<comment type="subcellular location">
    <subcellularLocation>
        <location evidence="1">Cytoplasm</location>
    </subcellularLocation>
</comment>
<dbReference type="GeneID" id="87615622"/>
<evidence type="ECO:0000313" key="9">
    <source>
        <dbReference type="Proteomes" id="UP000288024"/>
    </source>
</evidence>
<protein>
    <submittedName>
        <fullName evidence="8">PTS glucose transporter subunit IIA</fullName>
    </submittedName>
</protein>
<keyword evidence="2" id="KW-0813">Transport</keyword>
<feature type="domain" description="PTS EIIA type-1" evidence="7">
    <location>
        <begin position="34"/>
        <end position="138"/>
    </location>
</feature>
<dbReference type="Pfam" id="PF00358">
    <property type="entry name" value="PTS_EIIA_1"/>
    <property type="match status" value="1"/>
</dbReference>
<dbReference type="PROSITE" id="PS00371">
    <property type="entry name" value="PTS_EIIA_TYPE_1_HIS"/>
    <property type="match status" value="1"/>
</dbReference>
<evidence type="ECO:0000256" key="6">
    <source>
        <dbReference type="ARBA" id="ARBA00022777"/>
    </source>
</evidence>
<dbReference type="PROSITE" id="PS51093">
    <property type="entry name" value="PTS_EIIA_TYPE_1"/>
    <property type="match status" value="1"/>
</dbReference>
<evidence type="ECO:0000256" key="2">
    <source>
        <dbReference type="ARBA" id="ARBA00022448"/>
    </source>
</evidence>
<evidence type="ECO:0000259" key="7">
    <source>
        <dbReference type="PROSITE" id="PS51093"/>
    </source>
</evidence>
<proteinExistence type="predicted"/>
<name>A0A437KGL5_9BACI</name>
<sequence length="155" mass="17185">MFKNLFKKNQSNSEESKFILPLEGKLLPIEEVPDPVFSQKMMGDGAAIDPTNGTLISPVDGQVVNIFPTKHAISLMDNNGREILIHVGLDTVTLKGEGFTSHVEDGQKVKQGQKLMDIDFEAIKDKVPSIITPIIFTNLKENEKVVIENNEIKIV</sequence>
<evidence type="ECO:0000256" key="4">
    <source>
        <dbReference type="ARBA" id="ARBA00022679"/>
    </source>
</evidence>
<evidence type="ECO:0000313" key="8">
    <source>
        <dbReference type="EMBL" id="RVT67446.1"/>
    </source>
</evidence>
<keyword evidence="3 8" id="KW-0762">Sugar transport</keyword>
<dbReference type="PANTHER" id="PTHR45008">
    <property type="entry name" value="PTS SYSTEM GLUCOSE-SPECIFIC EIIA COMPONENT"/>
    <property type="match status" value="1"/>
</dbReference>
<dbReference type="Gene3D" id="2.70.70.10">
    <property type="entry name" value="Glucose Permease (Domain IIA)"/>
    <property type="match status" value="1"/>
</dbReference>
<evidence type="ECO:0000256" key="3">
    <source>
        <dbReference type="ARBA" id="ARBA00022597"/>
    </source>
</evidence>
<dbReference type="FunFam" id="2.70.70.10:FF:000001">
    <property type="entry name" value="PTS system glucose-specific IIA component"/>
    <property type="match status" value="1"/>
</dbReference>
<dbReference type="InterPro" id="IPR050890">
    <property type="entry name" value="PTS_EIIA_component"/>
</dbReference>
<accession>A0A437KGL5</accession>
<dbReference type="SUPFAM" id="SSF51261">
    <property type="entry name" value="Duplicated hybrid motif"/>
    <property type="match status" value="1"/>
</dbReference>
<dbReference type="GO" id="GO:0009401">
    <property type="term" value="P:phosphoenolpyruvate-dependent sugar phosphotransferase system"/>
    <property type="evidence" value="ECO:0007669"/>
    <property type="project" value="UniProtKB-KW"/>
</dbReference>
<dbReference type="InterPro" id="IPR001127">
    <property type="entry name" value="PTS_EIIA_1_perm"/>
</dbReference>
<keyword evidence="4" id="KW-0808">Transferase</keyword>
<dbReference type="Proteomes" id="UP000288024">
    <property type="component" value="Unassembled WGS sequence"/>
</dbReference>
<dbReference type="NCBIfam" id="TIGR00830">
    <property type="entry name" value="PTBA"/>
    <property type="match status" value="1"/>
</dbReference>
<gene>
    <name evidence="8" type="ORF">EM808_02920</name>
</gene>
<organism evidence="8 9">
    <name type="scientific">Niallia taxi</name>
    <dbReference type="NCBI Taxonomy" id="2499688"/>
    <lineage>
        <taxon>Bacteria</taxon>
        <taxon>Bacillati</taxon>
        <taxon>Bacillota</taxon>
        <taxon>Bacilli</taxon>
        <taxon>Bacillales</taxon>
        <taxon>Bacillaceae</taxon>
        <taxon>Niallia</taxon>
    </lineage>
</organism>
<dbReference type="PANTHER" id="PTHR45008:SF1">
    <property type="entry name" value="PTS SYSTEM GLUCOSE-SPECIFIC EIIA COMPONENT"/>
    <property type="match status" value="1"/>
</dbReference>
<dbReference type="RefSeq" id="WP_127735563.1">
    <property type="nucleotide sequence ID" value="NZ_CAJCKN010000014.1"/>
</dbReference>
<dbReference type="GO" id="GO:0016301">
    <property type="term" value="F:kinase activity"/>
    <property type="evidence" value="ECO:0007669"/>
    <property type="project" value="UniProtKB-KW"/>
</dbReference>
<keyword evidence="5" id="KW-0598">Phosphotransferase system</keyword>
<dbReference type="EMBL" id="RZTZ01000001">
    <property type="protein sequence ID" value="RVT67446.1"/>
    <property type="molecule type" value="Genomic_DNA"/>
</dbReference>
<dbReference type="InterPro" id="IPR011055">
    <property type="entry name" value="Dup_hybrid_motif"/>
</dbReference>
<keyword evidence="9" id="KW-1185">Reference proteome</keyword>
<evidence type="ECO:0000256" key="1">
    <source>
        <dbReference type="ARBA" id="ARBA00004496"/>
    </source>
</evidence>
<comment type="caution">
    <text evidence="8">The sequence shown here is derived from an EMBL/GenBank/DDBJ whole genome shotgun (WGS) entry which is preliminary data.</text>
</comment>